<dbReference type="RefSeq" id="WP_078080528.1">
    <property type="nucleotide sequence ID" value="NZ_CP019401.1"/>
</dbReference>
<dbReference type="EMBL" id="CP019401">
    <property type="protein sequence ID" value="AQU79704.1"/>
    <property type="molecule type" value="Genomic_DNA"/>
</dbReference>
<reference evidence="1 2" key="1">
    <citation type="submission" date="2017-01" db="EMBL/GenBank/DDBJ databases">
        <title>Planococcus faecalis genome complete sequence.</title>
        <authorList>
            <person name="Lee P.C."/>
        </authorList>
    </citation>
    <scope>NUCLEOTIDE SEQUENCE [LARGE SCALE GENOMIC DNA]</scope>
    <source>
        <strain evidence="1 2">AJ003</strain>
    </source>
</reference>
<gene>
    <name evidence="1" type="ORF">AJGP001_10710</name>
</gene>
<sequence length="403" mass="44334">MADKMMRVAGRDGNGFAKSIKTNNQGELVVSEKNSSSPQLLGDFLEPYEDGYVGNVTVSGLGVYGNIDLESTVIDVKAGKDAVYVADTAKTVKKFGSSLDSNVPLWTYANFMGEYSDVTITRIMVDKNDDVLIIGTNGAGHRMIEKVSGITGTVIWQTNYNLSNYVEIEDSFVDKNGDIYSIGSSGTLDENRAMLLRKQSGVDGNLIWELKHVVQGVTNSFYMAIDNDDDLYVSHAYGIVKFDQSAANATTSPNVVWTYNVTHPNAYGNNLYIRLTNDGSIYRISQTYSANGNNKRGYQISKLNQQLADTTSAPTVIWQKYYEVDGISARLFLDSNGSIYTNEGKLDSGKNEIWGGKTPFAITDIREDFLYGFSAVNGHYGNTIYRVLKTGIDLMPKTVMGVK</sequence>
<evidence type="ECO:0000313" key="1">
    <source>
        <dbReference type="EMBL" id="AQU79704.1"/>
    </source>
</evidence>
<protein>
    <submittedName>
        <fullName evidence="1">Uncharacterized protein</fullName>
    </submittedName>
</protein>
<keyword evidence="2" id="KW-1185">Reference proteome</keyword>
<proteinExistence type="predicted"/>
<dbReference type="SUPFAM" id="SSF63829">
    <property type="entry name" value="Calcium-dependent phosphotriesterase"/>
    <property type="match status" value="1"/>
</dbReference>
<accession>A0ABN4XR23</accession>
<dbReference type="Proteomes" id="UP000189661">
    <property type="component" value="Chromosome"/>
</dbReference>
<name>A0ABN4XR23_9BACL</name>
<organism evidence="1 2">
    <name type="scientific">Planococcus faecalis</name>
    <dbReference type="NCBI Taxonomy" id="1598147"/>
    <lineage>
        <taxon>Bacteria</taxon>
        <taxon>Bacillati</taxon>
        <taxon>Bacillota</taxon>
        <taxon>Bacilli</taxon>
        <taxon>Bacillales</taxon>
        <taxon>Caryophanaceae</taxon>
        <taxon>Planococcus</taxon>
    </lineage>
</organism>
<evidence type="ECO:0000313" key="2">
    <source>
        <dbReference type="Proteomes" id="UP000189661"/>
    </source>
</evidence>